<accession>A0ABT3G586</accession>
<comment type="caution">
    <text evidence="3">The sequence shown here is derived from an EMBL/GenBank/DDBJ whole genome shotgun (WGS) entry which is preliminary data.</text>
</comment>
<dbReference type="InterPro" id="IPR036265">
    <property type="entry name" value="HIT-like_sf"/>
</dbReference>
<dbReference type="RefSeq" id="WP_264514553.1">
    <property type="nucleotide sequence ID" value="NZ_JAPDDR010000008.1"/>
</dbReference>
<dbReference type="Proteomes" id="UP001165653">
    <property type="component" value="Unassembled WGS sequence"/>
</dbReference>
<feature type="domain" description="HIT" evidence="2">
    <location>
        <begin position="35"/>
        <end position="105"/>
    </location>
</feature>
<dbReference type="PIRSF" id="PIRSF000714">
    <property type="entry name" value="HIT"/>
    <property type="match status" value="1"/>
</dbReference>
<organism evidence="3 4">
    <name type="scientific">Luteolibacter rhizosphaerae</name>
    <dbReference type="NCBI Taxonomy" id="2989719"/>
    <lineage>
        <taxon>Bacteria</taxon>
        <taxon>Pseudomonadati</taxon>
        <taxon>Verrucomicrobiota</taxon>
        <taxon>Verrucomicrobiia</taxon>
        <taxon>Verrucomicrobiales</taxon>
        <taxon>Verrucomicrobiaceae</taxon>
        <taxon>Luteolibacter</taxon>
    </lineage>
</organism>
<dbReference type="SUPFAM" id="SSF54197">
    <property type="entry name" value="HIT-like"/>
    <property type="match status" value="1"/>
</dbReference>
<gene>
    <name evidence="3" type="ORF">OJ996_15600</name>
</gene>
<evidence type="ECO:0000313" key="4">
    <source>
        <dbReference type="Proteomes" id="UP001165653"/>
    </source>
</evidence>
<dbReference type="EMBL" id="JAPDDR010000008">
    <property type="protein sequence ID" value="MCW1915011.1"/>
    <property type="molecule type" value="Genomic_DNA"/>
</dbReference>
<keyword evidence="4" id="KW-1185">Reference proteome</keyword>
<protein>
    <submittedName>
        <fullName evidence="3">HIT domain-containing protein</fullName>
    </submittedName>
</protein>
<evidence type="ECO:0000256" key="1">
    <source>
        <dbReference type="PROSITE-ProRule" id="PRU00464"/>
    </source>
</evidence>
<proteinExistence type="predicted"/>
<comment type="caution">
    <text evidence="1">Lacks conserved residue(s) required for the propagation of feature annotation.</text>
</comment>
<dbReference type="Gene3D" id="3.30.428.10">
    <property type="entry name" value="HIT-like"/>
    <property type="match status" value="1"/>
</dbReference>
<evidence type="ECO:0000313" key="3">
    <source>
        <dbReference type="EMBL" id="MCW1915011.1"/>
    </source>
</evidence>
<dbReference type="InterPro" id="IPR011146">
    <property type="entry name" value="HIT-like"/>
</dbReference>
<sequence>MAFTLHPRLEAGGFDLGTLRGCRVLLKNNALFPWIILVPEVEEGIEDLHQLEPERFREVTGLIREVSCFVSDHFQPDKLNVACIGNQVRQMHIHIVGRSPGDPAWPGVVWSFEGKEAYTEDAIAAVKRAFADRFV</sequence>
<name>A0ABT3G586_9BACT</name>
<dbReference type="Pfam" id="PF01230">
    <property type="entry name" value="HIT"/>
    <property type="match status" value="1"/>
</dbReference>
<dbReference type="PROSITE" id="PS51084">
    <property type="entry name" value="HIT_2"/>
    <property type="match status" value="1"/>
</dbReference>
<dbReference type="InterPro" id="IPR026026">
    <property type="entry name" value="HIT_Hint"/>
</dbReference>
<evidence type="ECO:0000259" key="2">
    <source>
        <dbReference type="PROSITE" id="PS51084"/>
    </source>
</evidence>
<reference evidence="3" key="1">
    <citation type="submission" date="2022-10" db="EMBL/GenBank/DDBJ databases">
        <title>Luteolibacter sp. GHJ8, whole genome shotgun sequencing project.</title>
        <authorList>
            <person name="Zhao G."/>
            <person name="Shen L."/>
        </authorList>
    </citation>
    <scope>NUCLEOTIDE SEQUENCE</scope>
    <source>
        <strain evidence="3">GHJ8</strain>
    </source>
</reference>